<dbReference type="PROSITE" id="PS50119">
    <property type="entry name" value="ZF_BBOX"/>
    <property type="match status" value="1"/>
</dbReference>
<feature type="domain" description="Ig-like" evidence="4">
    <location>
        <begin position="39"/>
        <end position="129"/>
    </location>
</feature>
<proteinExistence type="predicted"/>
<keyword evidence="1" id="KW-0479">Metal-binding</keyword>
<name>A0AAF3EKT5_9BILA</name>
<dbReference type="InterPro" id="IPR013106">
    <property type="entry name" value="Ig_V-set"/>
</dbReference>
<keyword evidence="1" id="KW-0862">Zinc</keyword>
<protein>
    <submittedName>
        <fullName evidence="6">Uncharacterized protein</fullName>
    </submittedName>
</protein>
<keyword evidence="2" id="KW-0732">Signal</keyword>
<feature type="domain" description="B box-type" evidence="3">
    <location>
        <begin position="377"/>
        <end position="421"/>
    </location>
</feature>
<dbReference type="InterPro" id="IPR036179">
    <property type="entry name" value="Ig-like_dom_sf"/>
</dbReference>
<dbReference type="Gene3D" id="2.60.40.10">
    <property type="entry name" value="Immunoglobulins"/>
    <property type="match status" value="1"/>
</dbReference>
<reference evidence="6" key="1">
    <citation type="submission" date="2024-02" db="UniProtKB">
        <authorList>
            <consortium name="WormBaseParasite"/>
        </authorList>
    </citation>
    <scope>IDENTIFICATION</scope>
</reference>
<evidence type="ECO:0000313" key="5">
    <source>
        <dbReference type="Proteomes" id="UP000887575"/>
    </source>
</evidence>
<organism evidence="5 6">
    <name type="scientific">Mesorhabditis belari</name>
    <dbReference type="NCBI Taxonomy" id="2138241"/>
    <lineage>
        <taxon>Eukaryota</taxon>
        <taxon>Metazoa</taxon>
        <taxon>Ecdysozoa</taxon>
        <taxon>Nematoda</taxon>
        <taxon>Chromadorea</taxon>
        <taxon>Rhabditida</taxon>
        <taxon>Rhabditina</taxon>
        <taxon>Rhabditomorpha</taxon>
        <taxon>Rhabditoidea</taxon>
        <taxon>Rhabditidae</taxon>
        <taxon>Mesorhabditinae</taxon>
        <taxon>Mesorhabditis</taxon>
    </lineage>
</organism>
<dbReference type="PANTHER" id="PTHR15360:SF4">
    <property type="entry name" value="PROTEIN KINASE DOMAIN-CONTAINING PROTEIN"/>
    <property type="match status" value="1"/>
</dbReference>
<feature type="signal peptide" evidence="2">
    <location>
        <begin position="1"/>
        <end position="20"/>
    </location>
</feature>
<dbReference type="InterPro" id="IPR013783">
    <property type="entry name" value="Ig-like_fold"/>
</dbReference>
<dbReference type="Pfam" id="PF07686">
    <property type="entry name" value="V-set"/>
    <property type="match status" value="1"/>
</dbReference>
<evidence type="ECO:0000259" key="4">
    <source>
        <dbReference type="PROSITE" id="PS50835"/>
    </source>
</evidence>
<evidence type="ECO:0000259" key="3">
    <source>
        <dbReference type="PROSITE" id="PS50119"/>
    </source>
</evidence>
<dbReference type="AlphaFoldDB" id="A0AAF3EKT5"/>
<evidence type="ECO:0000256" key="1">
    <source>
        <dbReference type="PROSITE-ProRule" id="PRU00024"/>
    </source>
</evidence>
<sequence length="533" mass="61849">MSKKILFCLIFLFRRNLGLSRNRETEQQHLERLIWESQPRSKEIFEISTKAGQNLTISCPINTSWSFPNHTNREVDGYDFDEFQKRFYIEETQENTELTINDLQPTDTGLYQCADSGNFSELGSSSPLSFYVFVKGSNLFLKPKRKEIYLTTGSRRNMIIPCRTTSPIDVTKMKLFVDDKQWFGLCTDTRAVQTVLDNNVLINLGTQHKDIFDCMPTFAYYSAREYVGELGILDFYVVAVSLNCVVCKLPFARKANEARSPRHLYCGLAMCHECFEKVMRLENEEGKHRCVREDCFDNPNFAFYLIDVLSQEDSLTLSPLGDGYLLVKPFKIPECPICHDEYSNQVDGKKSLSLYCNHLIYFLNELPMMTRQMEGLRNPRVCDDCKETRSIDKMYHCNKCDLKICPDCLIEEHLSHEKTRLWKKALCEMSEAQQKDTVNVVKTYNDLFAGMHENILKPLKAFETKLTSKEEDCKNISTFGEAKQTLEKCAKLRKDFETISEKLIPDLRRYETKVKILTEAIDKDDYQGLEDGF</sequence>
<dbReference type="InterPro" id="IPR042495">
    <property type="entry name" value="PDGFRL"/>
</dbReference>
<feature type="chain" id="PRO_5041948044" evidence="2">
    <location>
        <begin position="21"/>
        <end position="533"/>
    </location>
</feature>
<keyword evidence="5" id="KW-1185">Reference proteome</keyword>
<dbReference type="InterPro" id="IPR000315">
    <property type="entry name" value="Znf_B-box"/>
</dbReference>
<dbReference type="SUPFAM" id="SSF48726">
    <property type="entry name" value="Immunoglobulin"/>
    <property type="match status" value="1"/>
</dbReference>
<dbReference type="WBParaSite" id="MBELARI_LOCUS14641">
    <property type="protein sequence ID" value="MBELARI_LOCUS14641"/>
    <property type="gene ID" value="MBELARI_LOCUS14641"/>
</dbReference>
<dbReference type="Proteomes" id="UP000887575">
    <property type="component" value="Unassembled WGS sequence"/>
</dbReference>
<dbReference type="PANTHER" id="PTHR15360">
    <property type="entry name" value="PLATELET-DERIVED GROWTH FACTOR RECEPTOR LIKE"/>
    <property type="match status" value="1"/>
</dbReference>
<dbReference type="InterPro" id="IPR007110">
    <property type="entry name" value="Ig-like_dom"/>
</dbReference>
<evidence type="ECO:0000313" key="6">
    <source>
        <dbReference type="WBParaSite" id="MBELARI_LOCUS14641"/>
    </source>
</evidence>
<accession>A0AAF3EKT5</accession>
<dbReference type="GO" id="GO:0008270">
    <property type="term" value="F:zinc ion binding"/>
    <property type="evidence" value="ECO:0007669"/>
    <property type="project" value="UniProtKB-KW"/>
</dbReference>
<evidence type="ECO:0000256" key="2">
    <source>
        <dbReference type="SAM" id="SignalP"/>
    </source>
</evidence>
<dbReference type="PROSITE" id="PS50835">
    <property type="entry name" value="IG_LIKE"/>
    <property type="match status" value="1"/>
</dbReference>
<keyword evidence="1" id="KW-0863">Zinc-finger</keyword>